<feature type="domain" description="Leucine-rich repeat-containing N-terminal plant-type" evidence="19">
    <location>
        <begin position="28"/>
        <end position="63"/>
    </location>
</feature>
<comment type="similarity">
    <text evidence="2">Belongs to the RLP family.</text>
</comment>
<comment type="catalytic activity">
    <reaction evidence="16">
        <text>L-seryl-[protein] + ATP = O-phospho-L-seryl-[protein] + ADP + H(+)</text>
        <dbReference type="Rhea" id="RHEA:17989"/>
        <dbReference type="Rhea" id="RHEA-COMP:9863"/>
        <dbReference type="Rhea" id="RHEA-COMP:11604"/>
        <dbReference type="ChEBI" id="CHEBI:15378"/>
        <dbReference type="ChEBI" id="CHEBI:29999"/>
        <dbReference type="ChEBI" id="CHEBI:30616"/>
        <dbReference type="ChEBI" id="CHEBI:83421"/>
        <dbReference type="ChEBI" id="CHEBI:456216"/>
        <dbReference type="EC" id="2.7.11.1"/>
    </reaction>
</comment>
<evidence type="ECO:0000256" key="15">
    <source>
        <dbReference type="ARBA" id="ARBA00047899"/>
    </source>
</evidence>
<evidence type="ECO:0000256" key="9">
    <source>
        <dbReference type="ARBA" id="ARBA00022729"/>
    </source>
</evidence>
<accession>A0AAD5Z301</accession>
<evidence type="ECO:0000313" key="22">
    <source>
        <dbReference type="Proteomes" id="UP001210211"/>
    </source>
</evidence>
<keyword evidence="5" id="KW-0723">Serine/threonine-protein kinase</keyword>
<dbReference type="Gene3D" id="3.80.10.10">
    <property type="entry name" value="Ribonuclease Inhibitor"/>
    <property type="match status" value="3"/>
</dbReference>
<feature type="chain" id="PRO_5042119206" description="non-specific serine/threonine protein kinase" evidence="18">
    <location>
        <begin position="28"/>
        <end position="665"/>
    </location>
</feature>
<dbReference type="Pfam" id="PF20141">
    <property type="entry name" value="Island"/>
    <property type="match status" value="1"/>
</dbReference>
<comment type="catalytic activity">
    <reaction evidence="15">
        <text>L-threonyl-[protein] + ATP = O-phospho-L-threonyl-[protein] + ADP + H(+)</text>
        <dbReference type="Rhea" id="RHEA:46608"/>
        <dbReference type="Rhea" id="RHEA-COMP:11060"/>
        <dbReference type="Rhea" id="RHEA-COMP:11605"/>
        <dbReference type="ChEBI" id="CHEBI:15378"/>
        <dbReference type="ChEBI" id="CHEBI:30013"/>
        <dbReference type="ChEBI" id="CHEBI:30616"/>
        <dbReference type="ChEBI" id="CHEBI:61977"/>
        <dbReference type="ChEBI" id="CHEBI:456216"/>
        <dbReference type="EC" id="2.7.11.1"/>
    </reaction>
</comment>
<reference evidence="21 22" key="1">
    <citation type="journal article" date="2022" name="Cell">
        <title>Repeat-based holocentromeres influence genome architecture and karyotype evolution.</title>
        <authorList>
            <person name="Hofstatter P.G."/>
            <person name="Thangavel G."/>
            <person name="Lux T."/>
            <person name="Neumann P."/>
            <person name="Vondrak T."/>
            <person name="Novak P."/>
            <person name="Zhang M."/>
            <person name="Costa L."/>
            <person name="Castellani M."/>
            <person name="Scott A."/>
            <person name="Toegelov H."/>
            <person name="Fuchs J."/>
            <person name="Mata-Sucre Y."/>
            <person name="Dias Y."/>
            <person name="Vanzela A.L.L."/>
            <person name="Huettel B."/>
            <person name="Almeida C.C.S."/>
            <person name="Simkova H."/>
            <person name="Souza G."/>
            <person name="Pedrosa-Harand A."/>
            <person name="Macas J."/>
            <person name="Mayer K.F.X."/>
            <person name="Houben A."/>
            <person name="Marques A."/>
        </authorList>
    </citation>
    <scope>NUCLEOTIDE SEQUENCE [LARGE SCALE GENOMIC DNA]</scope>
    <source>
        <strain evidence="21">RhyTen1mFocal</strain>
    </source>
</reference>
<dbReference type="InterPro" id="IPR013210">
    <property type="entry name" value="LRR_N_plant-typ"/>
</dbReference>
<proteinExistence type="inferred from homology"/>
<evidence type="ECO:0000256" key="2">
    <source>
        <dbReference type="ARBA" id="ARBA00009592"/>
    </source>
</evidence>
<gene>
    <name evidence="21" type="ORF">LUZ61_013965</name>
</gene>
<name>A0AAD5Z301_9POAL</name>
<evidence type="ECO:0000256" key="16">
    <source>
        <dbReference type="ARBA" id="ARBA00048679"/>
    </source>
</evidence>
<dbReference type="Proteomes" id="UP001210211">
    <property type="component" value="Unassembled WGS sequence"/>
</dbReference>
<keyword evidence="13" id="KW-0675">Receptor</keyword>
<evidence type="ECO:0000313" key="21">
    <source>
        <dbReference type="EMBL" id="KAJ3684801.1"/>
    </source>
</evidence>
<keyword evidence="10" id="KW-0677">Repeat</keyword>
<feature type="domain" description="Brassinosteroid receptor BRI1 island" evidence="20">
    <location>
        <begin position="458"/>
        <end position="498"/>
    </location>
</feature>
<keyword evidence="5" id="KW-0808">Transferase</keyword>
<dbReference type="FunFam" id="3.80.10.10:FF:000905">
    <property type="entry name" value="Receptor-like protein kinase 7"/>
    <property type="match status" value="1"/>
</dbReference>
<evidence type="ECO:0000259" key="20">
    <source>
        <dbReference type="Pfam" id="PF20141"/>
    </source>
</evidence>
<evidence type="ECO:0000256" key="10">
    <source>
        <dbReference type="ARBA" id="ARBA00022737"/>
    </source>
</evidence>
<evidence type="ECO:0000256" key="14">
    <source>
        <dbReference type="ARBA" id="ARBA00023180"/>
    </source>
</evidence>
<evidence type="ECO:0000256" key="17">
    <source>
        <dbReference type="SAM" id="Phobius"/>
    </source>
</evidence>
<keyword evidence="11 17" id="KW-1133">Transmembrane helix</keyword>
<evidence type="ECO:0000256" key="18">
    <source>
        <dbReference type="SAM" id="SignalP"/>
    </source>
</evidence>
<comment type="subcellular location">
    <subcellularLocation>
        <location evidence="1">Cell membrane</location>
        <topology evidence="1">Single-pass type I membrane protein</topology>
    </subcellularLocation>
</comment>
<dbReference type="Pfam" id="PF08263">
    <property type="entry name" value="LRRNT_2"/>
    <property type="match status" value="1"/>
</dbReference>
<evidence type="ECO:0000256" key="7">
    <source>
        <dbReference type="ARBA" id="ARBA00022626"/>
    </source>
</evidence>
<dbReference type="PANTHER" id="PTHR48054:SF70">
    <property type="entry name" value="PROTEIN KINASE DOMAIN-CONTAINING PROTEIN"/>
    <property type="match status" value="1"/>
</dbReference>
<protein>
    <recommendedName>
        <fullName evidence="3">non-specific serine/threonine protein kinase</fullName>
        <ecNumber evidence="3">2.7.11.1</ecNumber>
    </recommendedName>
</protein>
<dbReference type="EMBL" id="JAMRDG010000002">
    <property type="protein sequence ID" value="KAJ3684801.1"/>
    <property type="molecule type" value="Genomic_DNA"/>
</dbReference>
<evidence type="ECO:0000256" key="13">
    <source>
        <dbReference type="ARBA" id="ARBA00023170"/>
    </source>
</evidence>
<dbReference type="GO" id="GO:0004674">
    <property type="term" value="F:protein serine/threonine kinase activity"/>
    <property type="evidence" value="ECO:0007669"/>
    <property type="project" value="UniProtKB-KW"/>
</dbReference>
<evidence type="ECO:0000256" key="1">
    <source>
        <dbReference type="ARBA" id="ARBA00004251"/>
    </source>
</evidence>
<sequence>MKGVHHTMVTMFGLLNFLFFSILPAMAGDLDLLISFKNSLANPSLLSDWNHAKGVCNFPGVACKEGYVSSLIIRDLPLGADFVSVSAHILSLPNLESLSLHSINLTGSITVPAKCTVQLKKLDLSSNDLRGSVSDAASLAASYPSVQSLNLSNNSIGQAFDHSYPFIPNLKMLDLSYNKIATNKDLQWLFSKLELLQHLDLSNNNIPGDIPILPLLSMRRLELLDLSFNNFNGSLPKSISKLTSLELLNLSANMLSGQIPHSLCTQGVSSLKWLYLLDNFLTGYIPESLSNCTKLVSLDLSLNLLSGSIPDSLGSLSNLKYLMMWQNNLNGEIPRKLSSLRSLRNLVLDYNNLTATIPDGLVNCTSLNWISLASNRLTGSIPIWIGKLEKLVILILRNNSFTGLIPPELGDCKGLVYLQLSSNQLNGSIPTALAKQSGKIVVDLVVDGWPVVTLAYSSNTQCYHKIILVEFNGIRYEDLMHMPSTRYCNFSRIYRYSTGNLHRNNELTMIYLDLSYNQLTGNIPTEISTMRSLQVLNLEHNQLSGPLPHEMGGLTHLFVLYLSNNMLDGMIPSSFSGLSLSVIDLSNNRLSGPIPEWGSLATFPESAFENNSGLCGFPMPPCNGGSTSKGDVRQQHVSSQVWWIALGLLFSFFLIIGFVIGLLVK</sequence>
<keyword evidence="5" id="KW-0418">Kinase</keyword>
<dbReference type="SMART" id="SM00369">
    <property type="entry name" value="LRR_TYP"/>
    <property type="match status" value="8"/>
</dbReference>
<dbReference type="InterPro" id="IPR032675">
    <property type="entry name" value="LRR_dom_sf"/>
</dbReference>
<dbReference type="GO" id="GO:0005886">
    <property type="term" value="C:plasma membrane"/>
    <property type="evidence" value="ECO:0007669"/>
    <property type="project" value="UniProtKB-SubCell"/>
</dbReference>
<dbReference type="EC" id="2.7.11.1" evidence="3"/>
<dbReference type="SUPFAM" id="SSF52047">
    <property type="entry name" value="RNI-like"/>
    <property type="match status" value="1"/>
</dbReference>
<keyword evidence="7" id="KW-1070">Brassinosteroid signaling pathway</keyword>
<keyword evidence="8 17" id="KW-0812">Transmembrane</keyword>
<evidence type="ECO:0000256" key="12">
    <source>
        <dbReference type="ARBA" id="ARBA00023136"/>
    </source>
</evidence>
<keyword evidence="4" id="KW-1003">Cell membrane</keyword>
<dbReference type="InterPro" id="IPR045381">
    <property type="entry name" value="BRI1_island_dom"/>
</dbReference>
<keyword evidence="9 18" id="KW-0732">Signal</keyword>
<dbReference type="PANTHER" id="PTHR48054">
    <property type="entry name" value="RECEPTOR KINASE-LIKE PROTEIN XA21"/>
    <property type="match status" value="1"/>
</dbReference>
<evidence type="ECO:0000256" key="5">
    <source>
        <dbReference type="ARBA" id="ARBA00022527"/>
    </source>
</evidence>
<dbReference type="GO" id="GO:0009742">
    <property type="term" value="P:brassinosteroid mediated signaling pathway"/>
    <property type="evidence" value="ECO:0007669"/>
    <property type="project" value="UniProtKB-KW"/>
</dbReference>
<evidence type="ECO:0000256" key="11">
    <source>
        <dbReference type="ARBA" id="ARBA00022989"/>
    </source>
</evidence>
<dbReference type="InterPro" id="IPR003591">
    <property type="entry name" value="Leu-rich_rpt_typical-subtyp"/>
</dbReference>
<keyword evidence="12 17" id="KW-0472">Membrane</keyword>
<dbReference type="Pfam" id="PF13855">
    <property type="entry name" value="LRR_8"/>
    <property type="match status" value="3"/>
</dbReference>
<evidence type="ECO:0000256" key="3">
    <source>
        <dbReference type="ARBA" id="ARBA00012513"/>
    </source>
</evidence>
<dbReference type="Pfam" id="PF00560">
    <property type="entry name" value="LRR_1"/>
    <property type="match status" value="6"/>
</dbReference>
<dbReference type="InterPro" id="IPR001611">
    <property type="entry name" value="Leu-rich_rpt"/>
</dbReference>
<evidence type="ECO:0000256" key="4">
    <source>
        <dbReference type="ARBA" id="ARBA00022475"/>
    </source>
</evidence>
<dbReference type="PRINTS" id="PR00019">
    <property type="entry name" value="LEURICHRPT"/>
</dbReference>
<feature type="signal peptide" evidence="18">
    <location>
        <begin position="1"/>
        <end position="27"/>
    </location>
</feature>
<dbReference type="FunFam" id="3.80.10.10:FF:000111">
    <property type="entry name" value="LRR receptor-like serine/threonine-protein kinase ERECTA"/>
    <property type="match status" value="1"/>
</dbReference>
<comment type="caution">
    <text evidence="21">The sequence shown here is derived from an EMBL/GenBank/DDBJ whole genome shotgun (WGS) entry which is preliminary data.</text>
</comment>
<keyword evidence="6" id="KW-0433">Leucine-rich repeat</keyword>
<dbReference type="PROSITE" id="PS51450">
    <property type="entry name" value="LRR"/>
    <property type="match status" value="2"/>
</dbReference>
<keyword evidence="22" id="KW-1185">Reference proteome</keyword>
<dbReference type="SUPFAM" id="SSF52058">
    <property type="entry name" value="L domain-like"/>
    <property type="match status" value="1"/>
</dbReference>
<evidence type="ECO:0000256" key="6">
    <source>
        <dbReference type="ARBA" id="ARBA00022614"/>
    </source>
</evidence>
<keyword evidence="14" id="KW-0325">Glycoprotein</keyword>
<organism evidence="21 22">
    <name type="scientific">Rhynchospora tenuis</name>
    <dbReference type="NCBI Taxonomy" id="198213"/>
    <lineage>
        <taxon>Eukaryota</taxon>
        <taxon>Viridiplantae</taxon>
        <taxon>Streptophyta</taxon>
        <taxon>Embryophyta</taxon>
        <taxon>Tracheophyta</taxon>
        <taxon>Spermatophyta</taxon>
        <taxon>Magnoliopsida</taxon>
        <taxon>Liliopsida</taxon>
        <taxon>Poales</taxon>
        <taxon>Cyperaceae</taxon>
        <taxon>Cyperoideae</taxon>
        <taxon>Rhynchosporeae</taxon>
        <taxon>Rhynchospora</taxon>
    </lineage>
</organism>
<evidence type="ECO:0000259" key="19">
    <source>
        <dbReference type="Pfam" id="PF08263"/>
    </source>
</evidence>
<dbReference type="AlphaFoldDB" id="A0AAD5Z301"/>
<dbReference type="InterPro" id="IPR052592">
    <property type="entry name" value="LRR-RLK"/>
</dbReference>
<evidence type="ECO:0000256" key="8">
    <source>
        <dbReference type="ARBA" id="ARBA00022692"/>
    </source>
</evidence>
<feature type="transmembrane region" description="Helical" evidence="17">
    <location>
        <begin position="641"/>
        <end position="664"/>
    </location>
</feature>